<dbReference type="EMBL" id="CP000112">
    <property type="protein sequence ID" value="ABB38154.1"/>
    <property type="molecule type" value="Genomic_DNA"/>
</dbReference>
<dbReference type="AlphaFoldDB" id="Q312J2"/>
<dbReference type="CDD" id="cd02150">
    <property type="entry name" value="nitroreductase"/>
    <property type="match status" value="1"/>
</dbReference>
<evidence type="ECO:0000313" key="6">
    <source>
        <dbReference type="Proteomes" id="UP000002710"/>
    </source>
</evidence>
<dbReference type="eggNOG" id="COG0778">
    <property type="taxonomic scope" value="Bacteria"/>
</dbReference>
<evidence type="ECO:0000259" key="4">
    <source>
        <dbReference type="Pfam" id="PF00881"/>
    </source>
</evidence>
<evidence type="ECO:0000256" key="1">
    <source>
        <dbReference type="ARBA" id="ARBA00022630"/>
    </source>
</evidence>
<dbReference type="GO" id="GO:0016491">
    <property type="term" value="F:oxidoreductase activity"/>
    <property type="evidence" value="ECO:0007669"/>
    <property type="project" value="UniProtKB-KW"/>
</dbReference>
<name>Q312J2_OLEA2</name>
<gene>
    <name evidence="5" type="ordered locus">Dde_1353</name>
</gene>
<accession>Q312J2</accession>
<dbReference type="RefSeq" id="WP_011367330.1">
    <property type="nucleotide sequence ID" value="NC_007519.1"/>
</dbReference>
<dbReference type="InterPro" id="IPR029479">
    <property type="entry name" value="Nitroreductase"/>
</dbReference>
<keyword evidence="3" id="KW-0560">Oxidoreductase</keyword>
<keyword evidence="1" id="KW-0285">Flavoprotein</keyword>
<feature type="domain" description="Nitroreductase" evidence="4">
    <location>
        <begin position="7"/>
        <end position="56"/>
    </location>
</feature>
<dbReference type="Gene3D" id="3.40.109.10">
    <property type="entry name" value="NADH Oxidase"/>
    <property type="match status" value="1"/>
</dbReference>
<dbReference type="InterPro" id="IPR000415">
    <property type="entry name" value="Nitroreductase-like"/>
</dbReference>
<organism evidence="5 6">
    <name type="scientific">Oleidesulfovibrio alaskensis (strain ATCC BAA-1058 / DSM 17464 / G20)</name>
    <name type="common">Desulfovibrio alaskensis</name>
    <dbReference type="NCBI Taxonomy" id="207559"/>
    <lineage>
        <taxon>Bacteria</taxon>
        <taxon>Pseudomonadati</taxon>
        <taxon>Thermodesulfobacteriota</taxon>
        <taxon>Desulfovibrionia</taxon>
        <taxon>Desulfovibrionales</taxon>
        <taxon>Desulfovibrionaceae</taxon>
        <taxon>Oleidesulfovibrio</taxon>
    </lineage>
</organism>
<dbReference type="InterPro" id="IPR050627">
    <property type="entry name" value="Nitroreductase/BluB"/>
</dbReference>
<evidence type="ECO:0000256" key="3">
    <source>
        <dbReference type="ARBA" id="ARBA00023002"/>
    </source>
</evidence>
<feature type="domain" description="Nitroreductase" evidence="4">
    <location>
        <begin position="67"/>
        <end position="147"/>
    </location>
</feature>
<evidence type="ECO:0000256" key="2">
    <source>
        <dbReference type="ARBA" id="ARBA00022643"/>
    </source>
</evidence>
<reference evidence="5 6" key="1">
    <citation type="journal article" date="2011" name="J. Bacteriol.">
        <title>Complete genome sequence and updated annotation of Desulfovibrio alaskensis G20.</title>
        <authorList>
            <person name="Hauser L.J."/>
            <person name="Land M.L."/>
            <person name="Brown S.D."/>
            <person name="Larimer F."/>
            <person name="Keller K.L."/>
            <person name="Rapp-Giles B.J."/>
            <person name="Price M.N."/>
            <person name="Lin M."/>
            <person name="Bruce D.C."/>
            <person name="Detter J.C."/>
            <person name="Tapia R."/>
            <person name="Han C.S."/>
            <person name="Goodwin L.A."/>
            <person name="Cheng J.F."/>
            <person name="Pitluck S."/>
            <person name="Copeland A."/>
            <person name="Lucas S."/>
            <person name="Nolan M."/>
            <person name="Lapidus A.L."/>
            <person name="Palumbo A.V."/>
            <person name="Wall J.D."/>
        </authorList>
    </citation>
    <scope>NUCLEOTIDE SEQUENCE [LARGE SCALE GENOMIC DNA]</scope>
    <source>
        <strain evidence="6">ATCC BAA 1058 / DSM 17464 / G20</strain>
    </source>
</reference>
<dbReference type="PANTHER" id="PTHR23026:SF90">
    <property type="entry name" value="IODOTYROSINE DEIODINASE 1"/>
    <property type="match status" value="1"/>
</dbReference>
<keyword evidence="6" id="KW-1185">Reference proteome</keyword>
<dbReference type="Proteomes" id="UP000002710">
    <property type="component" value="Chromosome"/>
</dbReference>
<dbReference type="Pfam" id="PF00881">
    <property type="entry name" value="Nitroreductase"/>
    <property type="match status" value="2"/>
</dbReference>
<dbReference type="STRING" id="207559.Dde_1353"/>
<dbReference type="SUPFAM" id="SSF55469">
    <property type="entry name" value="FMN-dependent nitroreductase-like"/>
    <property type="match status" value="1"/>
</dbReference>
<dbReference type="HOGENOM" id="CLU_070764_7_3_7"/>
<dbReference type="KEGG" id="dde:Dde_1353"/>
<sequence length="169" mass="18184">MEFKDVVRMRRSVRKFTEEPVTEEQLAALLEAAMAAPSAGNAQPWRFIVVDDKDTLAAVPAIHPYAAMAASAPLAVLVCGDLSAEKYPGFWVQDCAAAVQNMLLAAVDAGLGAVWTGIYPEQERVRQFSATFGLPEHVVPLALVVAGHAAKTPAPGGRFDAAKVRRNRW</sequence>
<protein>
    <submittedName>
        <fullName evidence="5">Nitroreductase</fullName>
    </submittedName>
</protein>
<dbReference type="PANTHER" id="PTHR23026">
    <property type="entry name" value="NADPH NITROREDUCTASE"/>
    <property type="match status" value="1"/>
</dbReference>
<proteinExistence type="predicted"/>
<keyword evidence="2" id="KW-0288">FMN</keyword>
<evidence type="ECO:0000313" key="5">
    <source>
        <dbReference type="EMBL" id="ABB38154.1"/>
    </source>
</evidence>